<organism evidence="2 3">
    <name type="scientific">Streptococcus varani</name>
    <dbReference type="NCBI Taxonomy" id="1608583"/>
    <lineage>
        <taxon>Bacteria</taxon>
        <taxon>Bacillati</taxon>
        <taxon>Bacillota</taxon>
        <taxon>Bacilli</taxon>
        <taxon>Lactobacillales</taxon>
        <taxon>Streptococcaceae</taxon>
        <taxon>Streptococcus</taxon>
    </lineage>
</organism>
<evidence type="ECO:0000313" key="2">
    <source>
        <dbReference type="EMBL" id="CQR25730.1"/>
    </source>
</evidence>
<feature type="domain" description="N-acetyltransferase" evidence="1">
    <location>
        <begin position="10"/>
        <end position="166"/>
    </location>
</feature>
<dbReference type="GO" id="GO:0016747">
    <property type="term" value="F:acyltransferase activity, transferring groups other than amino-acyl groups"/>
    <property type="evidence" value="ECO:0007669"/>
    <property type="project" value="InterPro"/>
</dbReference>
<dbReference type="Gene3D" id="3.40.630.30">
    <property type="match status" value="1"/>
</dbReference>
<evidence type="ECO:0000313" key="3">
    <source>
        <dbReference type="Proteomes" id="UP000198604"/>
    </source>
</evidence>
<sequence>MFALTESQLDHARILTREDIPLVLKLYESNPLYFYYCPPTPSGVEVWEDMTRLPPGKSSEDKFFLGFWKGRDLVAVMDFVYGYPDKETVFIGLFMVDSSWQDRGVGSRLIVDSLTFFSKKYHKVRLACVKGNPQSENFWKKQGFLLTGEEGQESTYSVYLMEKFLK</sequence>
<dbReference type="RefSeq" id="WP_093651252.1">
    <property type="nucleotide sequence ID" value="NZ_CTEN01000004.1"/>
</dbReference>
<accession>A0A0E4CTG6</accession>
<dbReference type="PROSITE" id="PS51186">
    <property type="entry name" value="GNAT"/>
    <property type="match status" value="1"/>
</dbReference>
<dbReference type="Proteomes" id="UP000198604">
    <property type="component" value="Unassembled WGS sequence"/>
</dbReference>
<evidence type="ECO:0000259" key="1">
    <source>
        <dbReference type="PROSITE" id="PS51186"/>
    </source>
</evidence>
<dbReference type="CDD" id="cd04301">
    <property type="entry name" value="NAT_SF"/>
    <property type="match status" value="1"/>
</dbReference>
<dbReference type="STRING" id="1608583.BN1356_02073"/>
<keyword evidence="2" id="KW-0808">Transferase</keyword>
<dbReference type="Pfam" id="PF00583">
    <property type="entry name" value="Acetyltransf_1"/>
    <property type="match status" value="1"/>
</dbReference>
<dbReference type="InterPro" id="IPR000182">
    <property type="entry name" value="GNAT_dom"/>
</dbReference>
<dbReference type="AlphaFoldDB" id="A0A0E4CTG6"/>
<keyword evidence="3" id="KW-1185">Reference proteome</keyword>
<reference evidence="3" key="1">
    <citation type="submission" date="2015-03" db="EMBL/GenBank/DDBJ databases">
        <authorList>
            <person name="Urmite Genomes"/>
        </authorList>
    </citation>
    <scope>NUCLEOTIDE SEQUENCE [LARGE SCALE GENOMIC DNA]</scope>
    <source>
        <strain evidence="3">FF10</strain>
    </source>
</reference>
<dbReference type="SUPFAM" id="SSF55729">
    <property type="entry name" value="Acyl-CoA N-acyltransferases (Nat)"/>
    <property type="match status" value="1"/>
</dbReference>
<dbReference type="OrthoDB" id="9782266at2"/>
<gene>
    <name evidence="2" type="ORF">BN1356_02073</name>
</gene>
<proteinExistence type="predicted"/>
<name>A0A0E4CTG6_9STRE</name>
<protein>
    <submittedName>
        <fullName evidence="2">GNAT family acetyltransferase</fullName>
    </submittedName>
</protein>
<dbReference type="EMBL" id="CTEN01000004">
    <property type="protein sequence ID" value="CQR25730.1"/>
    <property type="molecule type" value="Genomic_DNA"/>
</dbReference>
<dbReference type="InterPro" id="IPR016181">
    <property type="entry name" value="Acyl_CoA_acyltransferase"/>
</dbReference>